<comment type="subcellular location">
    <subcellularLocation>
        <location evidence="1">Cell membrane</location>
        <topology evidence="1">Lipid-anchor</topology>
        <topology evidence="1">GPI-anchor</topology>
    </subcellularLocation>
</comment>
<evidence type="ECO:0000256" key="5">
    <source>
        <dbReference type="ARBA" id="ARBA00022729"/>
    </source>
</evidence>
<evidence type="ECO:0000256" key="7">
    <source>
        <dbReference type="ARBA" id="ARBA00023136"/>
    </source>
</evidence>
<evidence type="ECO:0000256" key="1">
    <source>
        <dbReference type="ARBA" id="ARBA00004609"/>
    </source>
</evidence>
<proteinExistence type="inferred from homology"/>
<keyword evidence="3" id="KW-1003">Cell membrane</keyword>
<dbReference type="Pfam" id="PF01153">
    <property type="entry name" value="Glypican"/>
    <property type="match status" value="2"/>
</dbReference>
<evidence type="ECO:0000256" key="11">
    <source>
        <dbReference type="RuleBase" id="RU003518"/>
    </source>
</evidence>
<keyword evidence="5 13" id="KW-0732">Signal</keyword>
<name>A0A210PJ07_MIZYE</name>
<evidence type="ECO:0000256" key="3">
    <source>
        <dbReference type="ARBA" id="ARBA00022475"/>
    </source>
</evidence>
<accession>A0A210PJ07</accession>
<dbReference type="AlphaFoldDB" id="A0A210PJ07"/>
<keyword evidence="7" id="KW-0472">Membrane</keyword>
<evidence type="ECO:0000256" key="12">
    <source>
        <dbReference type="SAM" id="MobiDB-lite"/>
    </source>
</evidence>
<dbReference type="OrthoDB" id="10010764at2759"/>
<comment type="caution">
    <text evidence="14">The sequence shown here is derived from an EMBL/GenBank/DDBJ whole genome shotgun (WGS) entry which is preliminary data.</text>
</comment>
<evidence type="ECO:0000256" key="2">
    <source>
        <dbReference type="ARBA" id="ARBA00010260"/>
    </source>
</evidence>
<dbReference type="GO" id="GO:0009966">
    <property type="term" value="P:regulation of signal transduction"/>
    <property type="evidence" value="ECO:0007669"/>
    <property type="project" value="InterPro"/>
</dbReference>
<feature type="compositionally biased region" description="Gly residues" evidence="12">
    <location>
        <begin position="563"/>
        <end position="578"/>
    </location>
</feature>
<dbReference type="GO" id="GO:0009986">
    <property type="term" value="C:cell surface"/>
    <property type="evidence" value="ECO:0007669"/>
    <property type="project" value="TreeGrafter"/>
</dbReference>
<dbReference type="GO" id="GO:1905475">
    <property type="term" value="P:regulation of protein localization to membrane"/>
    <property type="evidence" value="ECO:0007669"/>
    <property type="project" value="TreeGrafter"/>
</dbReference>
<organism evidence="14 15">
    <name type="scientific">Mizuhopecten yessoensis</name>
    <name type="common">Japanese scallop</name>
    <name type="synonym">Patinopecten yessoensis</name>
    <dbReference type="NCBI Taxonomy" id="6573"/>
    <lineage>
        <taxon>Eukaryota</taxon>
        <taxon>Metazoa</taxon>
        <taxon>Spiralia</taxon>
        <taxon>Lophotrochozoa</taxon>
        <taxon>Mollusca</taxon>
        <taxon>Bivalvia</taxon>
        <taxon>Autobranchia</taxon>
        <taxon>Pteriomorphia</taxon>
        <taxon>Pectinida</taxon>
        <taxon>Pectinoidea</taxon>
        <taxon>Pectinidae</taxon>
        <taxon>Mizuhopecten</taxon>
    </lineage>
</organism>
<dbReference type="InterPro" id="IPR001863">
    <property type="entry name" value="Glypican"/>
</dbReference>
<keyword evidence="10" id="KW-0449">Lipoprotein</keyword>
<evidence type="ECO:0000313" key="15">
    <source>
        <dbReference type="Proteomes" id="UP000242188"/>
    </source>
</evidence>
<dbReference type="GO" id="GO:0005886">
    <property type="term" value="C:plasma membrane"/>
    <property type="evidence" value="ECO:0007669"/>
    <property type="project" value="UniProtKB-SubCell"/>
</dbReference>
<reference evidence="14 15" key="1">
    <citation type="journal article" date="2017" name="Nat. Ecol. Evol.">
        <title>Scallop genome provides insights into evolution of bilaterian karyotype and development.</title>
        <authorList>
            <person name="Wang S."/>
            <person name="Zhang J."/>
            <person name="Jiao W."/>
            <person name="Li J."/>
            <person name="Xun X."/>
            <person name="Sun Y."/>
            <person name="Guo X."/>
            <person name="Huan P."/>
            <person name="Dong B."/>
            <person name="Zhang L."/>
            <person name="Hu X."/>
            <person name="Sun X."/>
            <person name="Wang J."/>
            <person name="Zhao C."/>
            <person name="Wang Y."/>
            <person name="Wang D."/>
            <person name="Huang X."/>
            <person name="Wang R."/>
            <person name="Lv J."/>
            <person name="Li Y."/>
            <person name="Zhang Z."/>
            <person name="Liu B."/>
            <person name="Lu W."/>
            <person name="Hui Y."/>
            <person name="Liang J."/>
            <person name="Zhou Z."/>
            <person name="Hou R."/>
            <person name="Li X."/>
            <person name="Liu Y."/>
            <person name="Li H."/>
            <person name="Ning X."/>
            <person name="Lin Y."/>
            <person name="Zhao L."/>
            <person name="Xing Q."/>
            <person name="Dou J."/>
            <person name="Li Y."/>
            <person name="Mao J."/>
            <person name="Guo H."/>
            <person name="Dou H."/>
            <person name="Li T."/>
            <person name="Mu C."/>
            <person name="Jiang W."/>
            <person name="Fu Q."/>
            <person name="Fu X."/>
            <person name="Miao Y."/>
            <person name="Liu J."/>
            <person name="Yu Q."/>
            <person name="Li R."/>
            <person name="Liao H."/>
            <person name="Li X."/>
            <person name="Kong Y."/>
            <person name="Jiang Z."/>
            <person name="Chourrout D."/>
            <person name="Li R."/>
            <person name="Bao Z."/>
        </authorList>
    </citation>
    <scope>NUCLEOTIDE SEQUENCE [LARGE SCALE GENOMIC DNA]</scope>
    <source>
        <strain evidence="14 15">PY_sf001</strain>
    </source>
</reference>
<evidence type="ECO:0000256" key="8">
    <source>
        <dbReference type="ARBA" id="ARBA00023180"/>
    </source>
</evidence>
<keyword evidence="4" id="KW-0336">GPI-anchor</keyword>
<feature type="region of interest" description="Disordered" evidence="12">
    <location>
        <begin position="387"/>
        <end position="429"/>
    </location>
</feature>
<feature type="region of interest" description="Disordered" evidence="12">
    <location>
        <begin position="556"/>
        <end position="650"/>
    </location>
</feature>
<sequence>MAATKLTPCWCVLFILFVGSHGLNLACIEVKRAYIAQGGNEHDVPIQAISGEHLEVCPQGHTCCTRDMEQKLKSLGTKEYAKLVDESFRYVKSTFVSRTRKFDEFFTELLDNAKKDLHEMFVKTYGLLYQQNSDVFANLFKDLRSYYKGTDISLFDALDNFFRNLLRKMFMLLNPTLVFDETFLRCVTSQMSKLKPFGDTPQQLSLKIKRSFVAARTFVQGLAIGRDVVLEVLKIPPTEACTKALMRMMYCPHCRGLTQTKPCNNYCLNTMKGCLAHHAELNQLWNDYIEAMKQLATRLEGPFNIESVVDPIDVQISNAIMTLHDNGEEISDQIKQGCSISQLGRSKRNARSSDANSTGNNGQLPDGIKSKIQGQLAALGGDKISGIPFDPSKIGEGNETGTSHQQYDYGRYGSPRKKQKNHRPNTAAGTNLDRLVKDIKEKVKMAKDFWVQLPYAICNDENLAAQAGNDEDCWNGQDRARYVPEVQKDGIINQINNPEVEVDVNEGNFVIEQQKIQLKIITSKLNTAFNGEEVDWIDTEIDVGYSSYSSGMGSGDDYSIDGSGAGSGDGGSGSGDGWTGDDEDDLPRRPNKDRRPGNKDRNRNKGSGRDKTHTDDNFFIGPEYGVNTNDGNGFNPPPRTETTPTPSAAVPQTSVSWTCLSILVITVIKTAIDITL</sequence>
<feature type="region of interest" description="Disordered" evidence="12">
    <location>
        <begin position="342"/>
        <end position="368"/>
    </location>
</feature>
<feature type="compositionally biased region" description="Basic and acidic residues" evidence="12">
    <location>
        <begin position="586"/>
        <end position="616"/>
    </location>
</feature>
<evidence type="ECO:0000256" key="13">
    <source>
        <dbReference type="SAM" id="SignalP"/>
    </source>
</evidence>
<feature type="signal peptide" evidence="13">
    <location>
        <begin position="1"/>
        <end position="22"/>
    </location>
</feature>
<dbReference type="GO" id="GO:0005576">
    <property type="term" value="C:extracellular region"/>
    <property type="evidence" value="ECO:0007669"/>
    <property type="project" value="TreeGrafter"/>
</dbReference>
<dbReference type="GO" id="GO:0098552">
    <property type="term" value="C:side of membrane"/>
    <property type="evidence" value="ECO:0007669"/>
    <property type="project" value="UniProtKB-KW"/>
</dbReference>
<dbReference type="PANTHER" id="PTHR10822:SF30">
    <property type="entry name" value="DALLY-LIKE, ISOFORM A"/>
    <property type="match status" value="1"/>
</dbReference>
<feature type="chain" id="PRO_5012442579" evidence="13">
    <location>
        <begin position="23"/>
        <end position="676"/>
    </location>
</feature>
<evidence type="ECO:0000256" key="6">
    <source>
        <dbReference type="ARBA" id="ARBA00022974"/>
    </source>
</evidence>
<dbReference type="GO" id="GO:0016477">
    <property type="term" value="P:cell migration"/>
    <property type="evidence" value="ECO:0007669"/>
    <property type="project" value="TreeGrafter"/>
</dbReference>
<keyword evidence="15" id="KW-1185">Reference proteome</keyword>
<protein>
    <submittedName>
        <fullName evidence="14">Glypican-6</fullName>
    </submittedName>
</protein>
<evidence type="ECO:0000256" key="4">
    <source>
        <dbReference type="ARBA" id="ARBA00022622"/>
    </source>
</evidence>
<dbReference type="STRING" id="6573.A0A210PJ07"/>
<dbReference type="EMBL" id="NEDP02076609">
    <property type="protein sequence ID" value="OWF36477.1"/>
    <property type="molecule type" value="Genomic_DNA"/>
</dbReference>
<evidence type="ECO:0000256" key="9">
    <source>
        <dbReference type="ARBA" id="ARBA00023207"/>
    </source>
</evidence>
<keyword evidence="6" id="KW-0654">Proteoglycan</keyword>
<keyword evidence="8" id="KW-0325">Glycoprotein</keyword>
<dbReference type="Proteomes" id="UP000242188">
    <property type="component" value="Unassembled WGS sequence"/>
</dbReference>
<keyword evidence="9" id="KW-0357">Heparan sulfate</keyword>
<dbReference type="GO" id="GO:0045202">
    <property type="term" value="C:synapse"/>
    <property type="evidence" value="ECO:0007669"/>
    <property type="project" value="TreeGrafter"/>
</dbReference>
<evidence type="ECO:0000256" key="10">
    <source>
        <dbReference type="ARBA" id="ARBA00023288"/>
    </source>
</evidence>
<dbReference type="PANTHER" id="PTHR10822">
    <property type="entry name" value="GLYPICAN"/>
    <property type="match status" value="1"/>
</dbReference>
<comment type="similarity">
    <text evidence="2 11">Belongs to the glypican family.</text>
</comment>
<feature type="compositionally biased region" description="Polar residues" evidence="12">
    <location>
        <begin position="352"/>
        <end position="363"/>
    </location>
</feature>
<feature type="compositionally biased region" description="Basic residues" evidence="12">
    <location>
        <begin position="414"/>
        <end position="423"/>
    </location>
</feature>
<evidence type="ECO:0000313" key="14">
    <source>
        <dbReference type="EMBL" id="OWF36477.1"/>
    </source>
</evidence>
<gene>
    <name evidence="14" type="ORF">KP79_PYT20688</name>
</gene>